<dbReference type="InterPro" id="IPR003115">
    <property type="entry name" value="ParB_N"/>
</dbReference>
<organism evidence="2 3">
    <name type="scientific">Sphingomonas jeddahensis</name>
    <dbReference type="NCBI Taxonomy" id="1915074"/>
    <lineage>
        <taxon>Bacteria</taxon>
        <taxon>Pseudomonadati</taxon>
        <taxon>Pseudomonadota</taxon>
        <taxon>Alphaproteobacteria</taxon>
        <taxon>Sphingomonadales</taxon>
        <taxon>Sphingomonadaceae</taxon>
        <taxon>Sphingomonas</taxon>
    </lineage>
</organism>
<dbReference type="InterPro" id="IPR036086">
    <property type="entry name" value="ParB/Sulfiredoxin_sf"/>
</dbReference>
<reference evidence="2 3" key="1">
    <citation type="submission" date="2016-11" db="EMBL/GenBank/DDBJ databases">
        <title>Genome sequence of Sphingomonas jeddahensis G39.</title>
        <authorList>
            <person name="Poehlein A."/>
            <person name="Wuebbeler J.H."/>
            <person name="Steinbuechel A."/>
            <person name="Daniel R."/>
        </authorList>
    </citation>
    <scope>NUCLEOTIDE SEQUENCE [LARGE SCALE GENOMIC DNA]</scope>
    <source>
        <strain evidence="2 3">G39</strain>
    </source>
</reference>
<dbReference type="Gene3D" id="3.40.50.150">
    <property type="entry name" value="Vaccinia Virus protein VP39"/>
    <property type="match status" value="1"/>
</dbReference>
<evidence type="ECO:0000313" key="3">
    <source>
        <dbReference type="Proteomes" id="UP000188729"/>
    </source>
</evidence>
<dbReference type="STRING" id="1915074.SPHI_16840"/>
<dbReference type="Gene3D" id="3.90.1530.10">
    <property type="entry name" value="Conserved hypothetical protein from pyrococcus furiosus pfu- 392566-001, ParB domain"/>
    <property type="match status" value="1"/>
</dbReference>
<evidence type="ECO:0000313" key="2">
    <source>
        <dbReference type="EMBL" id="ONF96070.1"/>
    </source>
</evidence>
<dbReference type="EMBL" id="MPSB01000006">
    <property type="protein sequence ID" value="ONF96070.1"/>
    <property type="molecule type" value="Genomic_DNA"/>
</dbReference>
<comment type="caution">
    <text evidence="2">The sequence shown here is derived from an EMBL/GenBank/DDBJ whole genome shotgun (WGS) entry which is preliminary data.</text>
</comment>
<dbReference type="AlphaFoldDB" id="A0A1V2ETZ8"/>
<dbReference type="SUPFAM" id="SSF53335">
    <property type="entry name" value="S-adenosyl-L-methionine-dependent methyltransferases"/>
    <property type="match status" value="1"/>
</dbReference>
<evidence type="ECO:0000259" key="1">
    <source>
        <dbReference type="SMART" id="SM00470"/>
    </source>
</evidence>
<feature type="domain" description="ParB-like N-terminal" evidence="1">
    <location>
        <begin position="51"/>
        <end position="137"/>
    </location>
</feature>
<dbReference type="OrthoDB" id="7806498at2"/>
<dbReference type="RefSeq" id="WP_076744458.1">
    <property type="nucleotide sequence ID" value="NZ_MPSB01000006.1"/>
</dbReference>
<dbReference type="SMART" id="SM00470">
    <property type="entry name" value="ParB"/>
    <property type="match status" value="1"/>
</dbReference>
<dbReference type="SUPFAM" id="SSF110849">
    <property type="entry name" value="ParB/Sulfiredoxin"/>
    <property type="match status" value="1"/>
</dbReference>
<protein>
    <submittedName>
        <fullName evidence="2">ParB-like nuclease domain protein</fullName>
    </submittedName>
</protein>
<name>A0A1V2ETZ8_9SPHN</name>
<dbReference type="Proteomes" id="UP000188729">
    <property type="component" value="Unassembled WGS sequence"/>
</dbReference>
<keyword evidence="3" id="KW-1185">Reference proteome</keyword>
<accession>A0A1V2ETZ8</accession>
<gene>
    <name evidence="2" type="ORF">SPHI_16840</name>
</gene>
<proteinExistence type="predicted"/>
<dbReference type="InterPro" id="IPR029063">
    <property type="entry name" value="SAM-dependent_MTases_sf"/>
</dbReference>
<sequence length="341" mass="36798">MSKDKSTGKDSVTSRVQIKMVRRGKVLAAETSLLGSAATSTGDLLPALRIVMRRVADLKQAKRRVRKRSASQVENIVRSIKQVGLCLPLIIDAKDRIISGHLVAEAAKSLGLSEVACIPLEHLDERQADFLRVALNRLGETGEWDLEELRPVLIDLRSAGFELADTGFSIPQLDAIMLDDAPVATELSQKTEPEGEPVSRLGDIWVLGKHRLLCGDALNAGNYELLLEGKPVAAVLTDCPWNIPIEGNVSGLGKKVHKEFKMAAGEMGAEQFVNFTDSFTALAAGHLMSGGVFFSCIDWRSVAQIVESGRRAGLTLINIITWYKGSGGMGGLVLSKQRGTG</sequence>